<accession>A0A2G1W6C7</accession>
<sequence length="139" mass="16051">MDHQSPLTYDEACFTKRLLFETLNFNEPIERTAETKFRDLGLSNGAIENFIRVMKIVDNTMLAKIYEGHEPLPTASRPWKTQAAFLERVSEIQDWLSTNDGEPCGVEPFLYEDKRDVSPQPRKLLSSDELNSLTRQNDQ</sequence>
<dbReference type="EMBL" id="NIZW01000011">
    <property type="protein sequence ID" value="PHQ34380.1"/>
    <property type="molecule type" value="Genomic_DNA"/>
</dbReference>
<evidence type="ECO:0000256" key="1">
    <source>
        <dbReference type="SAM" id="MobiDB-lite"/>
    </source>
</evidence>
<dbReference type="AlphaFoldDB" id="A0A2G1W6C7"/>
<dbReference type="Proteomes" id="UP000225740">
    <property type="component" value="Unassembled WGS sequence"/>
</dbReference>
<evidence type="ECO:0000313" key="3">
    <source>
        <dbReference type="Proteomes" id="UP000225740"/>
    </source>
</evidence>
<evidence type="ECO:0000313" key="2">
    <source>
        <dbReference type="EMBL" id="PHQ34380.1"/>
    </source>
</evidence>
<protein>
    <submittedName>
        <fullName evidence="2">Uncharacterized protein</fullName>
    </submittedName>
</protein>
<name>A0A2G1W6C7_9BACT</name>
<gene>
    <name evidence="2" type="ORF">CEE69_15290</name>
</gene>
<organism evidence="2 3">
    <name type="scientific">Rhodopirellula bahusiensis</name>
    <dbReference type="NCBI Taxonomy" id="2014065"/>
    <lineage>
        <taxon>Bacteria</taxon>
        <taxon>Pseudomonadati</taxon>
        <taxon>Planctomycetota</taxon>
        <taxon>Planctomycetia</taxon>
        <taxon>Pirellulales</taxon>
        <taxon>Pirellulaceae</taxon>
        <taxon>Rhodopirellula</taxon>
    </lineage>
</organism>
<feature type="region of interest" description="Disordered" evidence="1">
    <location>
        <begin position="115"/>
        <end position="139"/>
    </location>
</feature>
<reference evidence="2 3" key="1">
    <citation type="submission" date="2017-06" db="EMBL/GenBank/DDBJ databases">
        <title>Description of Rhodopirellula bahusiensis sp. nov.</title>
        <authorList>
            <person name="Kizina J."/>
            <person name="Harder J."/>
        </authorList>
    </citation>
    <scope>NUCLEOTIDE SEQUENCE [LARGE SCALE GENOMIC DNA]</scope>
    <source>
        <strain evidence="2 3">SWK21</strain>
    </source>
</reference>
<feature type="compositionally biased region" description="Polar residues" evidence="1">
    <location>
        <begin position="128"/>
        <end position="139"/>
    </location>
</feature>
<proteinExistence type="predicted"/>
<keyword evidence="3" id="KW-1185">Reference proteome</keyword>
<comment type="caution">
    <text evidence="2">The sequence shown here is derived from an EMBL/GenBank/DDBJ whole genome shotgun (WGS) entry which is preliminary data.</text>
</comment>